<reference evidence="1" key="1">
    <citation type="submission" date="2012-04" db="EMBL/GenBank/DDBJ databases">
        <title>The Genome Sequence of Fusarium oxysporum melonis.</title>
        <authorList>
            <consortium name="The Broad Institute Genome Sequencing Platform"/>
            <person name="Ma L.-J."/>
            <person name="Gale L.R."/>
            <person name="Schwartz D.C."/>
            <person name="Zhou S."/>
            <person name="Corby-Kistler H."/>
            <person name="Young S.K."/>
            <person name="Zeng Q."/>
            <person name="Gargeya S."/>
            <person name="Fitzgerald M."/>
            <person name="Haas B."/>
            <person name="Abouelleil A."/>
            <person name="Alvarado L."/>
            <person name="Arachchi H.M."/>
            <person name="Berlin A."/>
            <person name="Brown A."/>
            <person name="Chapman S.B."/>
            <person name="Chen Z."/>
            <person name="Dunbar C."/>
            <person name="Freedman E."/>
            <person name="Gearin G."/>
            <person name="Goldberg J."/>
            <person name="Griggs A."/>
            <person name="Gujja S."/>
            <person name="Heiman D."/>
            <person name="Howarth C."/>
            <person name="Larson L."/>
            <person name="Lui A."/>
            <person name="MacDonald P.J.P."/>
            <person name="Montmayeur A."/>
            <person name="Murphy C."/>
            <person name="Neiman D."/>
            <person name="Pearson M."/>
            <person name="Priest M."/>
            <person name="Roberts A."/>
            <person name="Saif S."/>
            <person name="Shea T."/>
            <person name="Shenoy N."/>
            <person name="Sisk P."/>
            <person name="Stolte C."/>
            <person name="Sykes S."/>
            <person name="Wortman J."/>
            <person name="Nusbaum C."/>
            <person name="Birren B."/>
        </authorList>
    </citation>
    <scope>NUCLEOTIDE SEQUENCE</scope>
    <source>
        <strain evidence="1">26406</strain>
    </source>
</reference>
<dbReference type="HOGENOM" id="CLU_3335610_0_0_1"/>
<dbReference type="Proteomes" id="UP000030703">
    <property type="component" value="Unassembled WGS sequence"/>
</dbReference>
<name>W9ZBL5_FUSOX</name>
<evidence type="ECO:0000313" key="1">
    <source>
        <dbReference type="EMBL" id="EXK25653.1"/>
    </source>
</evidence>
<accession>W9ZBL5</accession>
<protein>
    <submittedName>
        <fullName evidence="1">Uncharacterized protein</fullName>
    </submittedName>
</protein>
<sequence length="38" mass="4207">MEGSLLPEANFPAGFVLTLFASPRYASGPERNILFKHQ</sequence>
<proteinExistence type="predicted"/>
<dbReference type="EMBL" id="JH659389">
    <property type="protein sequence ID" value="EXK25653.1"/>
    <property type="molecule type" value="Genomic_DNA"/>
</dbReference>
<dbReference type="VEuPathDB" id="FungiDB:FOMG_17690"/>
<organism evidence="1">
    <name type="scientific">Fusarium oxysporum f. sp. melonis 26406</name>
    <dbReference type="NCBI Taxonomy" id="1089452"/>
    <lineage>
        <taxon>Eukaryota</taxon>
        <taxon>Fungi</taxon>
        <taxon>Dikarya</taxon>
        <taxon>Ascomycota</taxon>
        <taxon>Pezizomycotina</taxon>
        <taxon>Sordariomycetes</taxon>
        <taxon>Hypocreomycetidae</taxon>
        <taxon>Hypocreales</taxon>
        <taxon>Nectriaceae</taxon>
        <taxon>Fusarium</taxon>
        <taxon>Fusarium oxysporum species complex</taxon>
    </lineage>
</organism>
<reference evidence="1" key="2">
    <citation type="submission" date="2012-05" db="EMBL/GenBank/DDBJ databases">
        <title>Annotation of the Genome Sequence of Fusarium oxysporum f. sp. melonis 26406.</title>
        <authorList>
            <consortium name="The Broad Institute Genomics Platform"/>
            <person name="Ma L.-J."/>
            <person name="Corby-Kistler H."/>
            <person name="Broz K."/>
            <person name="Gale L.R."/>
            <person name="Jonkers W."/>
            <person name="O'Donnell K."/>
            <person name="Ploetz R."/>
            <person name="Steinberg C."/>
            <person name="Schwartz D.C."/>
            <person name="VanEtten H."/>
            <person name="Zhou S."/>
            <person name="Young S.K."/>
            <person name="Zeng Q."/>
            <person name="Gargeya S."/>
            <person name="Fitzgerald M."/>
            <person name="Abouelleil A."/>
            <person name="Alvarado L."/>
            <person name="Chapman S.B."/>
            <person name="Gainer-Dewar J."/>
            <person name="Goldberg J."/>
            <person name="Griggs A."/>
            <person name="Gujja S."/>
            <person name="Hansen M."/>
            <person name="Howarth C."/>
            <person name="Imamovic A."/>
            <person name="Ireland A."/>
            <person name="Larimer J."/>
            <person name="McCowan C."/>
            <person name="Murphy C."/>
            <person name="Pearson M."/>
            <person name="Poon T.W."/>
            <person name="Priest M."/>
            <person name="Roberts A."/>
            <person name="Saif S."/>
            <person name="Shea T."/>
            <person name="Sykes S."/>
            <person name="Wortman J."/>
            <person name="Nusbaum C."/>
            <person name="Birren B."/>
        </authorList>
    </citation>
    <scope>NUCLEOTIDE SEQUENCE</scope>
    <source>
        <strain evidence="1">26406</strain>
    </source>
</reference>
<gene>
    <name evidence="1" type="ORF">FOMG_17690</name>
</gene>
<dbReference type="AlphaFoldDB" id="W9ZBL5"/>